<evidence type="ECO:0000313" key="3">
    <source>
        <dbReference type="Proteomes" id="UP000020467"/>
    </source>
</evidence>
<comment type="caution">
    <text evidence="2">The sequence shown here is derived from an EMBL/GenBank/DDBJ whole genome shotgun (WGS) entry which is preliminary data.</text>
</comment>
<feature type="region of interest" description="Disordered" evidence="1">
    <location>
        <begin position="220"/>
        <end position="242"/>
    </location>
</feature>
<name>A0A010R879_9PEZI</name>
<accession>A0A010R879</accession>
<keyword evidence="3" id="KW-1185">Reference proteome</keyword>
<dbReference type="Proteomes" id="UP000020467">
    <property type="component" value="Unassembled WGS sequence"/>
</dbReference>
<evidence type="ECO:0000313" key="2">
    <source>
        <dbReference type="EMBL" id="EXF76391.1"/>
    </source>
</evidence>
<protein>
    <submittedName>
        <fullName evidence="2">Uncharacterized protein</fullName>
    </submittedName>
</protein>
<proteinExistence type="predicted"/>
<dbReference type="EMBL" id="JARH01000847">
    <property type="protein sequence ID" value="EXF76391.1"/>
    <property type="molecule type" value="Genomic_DNA"/>
</dbReference>
<sequence>MRTRHGWCQWYGPLHIPSRREGVPTQAHAPVAARSTLRATNSIGHQLLATFQPQEVERRRILPRRSQPAAPPLADGVSARLTLPCHASEAEQDAEKPSGYPVMPVWRRLPDSPISCSQFLLLTAMEQHGNCSKDISCGQNFKPIRRLLPRDVETSNRCQWNSSSERHLPLLKARQGGGCTSRYWPSALTITIVATWNLCIHQVRTGRVLQLRYRLGTQPTEEELQGSSTTTGRDRRPSFTQG</sequence>
<evidence type="ECO:0000256" key="1">
    <source>
        <dbReference type="SAM" id="MobiDB-lite"/>
    </source>
</evidence>
<dbReference type="AlphaFoldDB" id="A0A010R879"/>
<dbReference type="HOGENOM" id="CLU_1147110_0_0_1"/>
<reference evidence="2 3" key="1">
    <citation type="submission" date="2014-02" db="EMBL/GenBank/DDBJ databases">
        <title>The genome sequence of Colletotrichum fioriniae PJ7.</title>
        <authorList>
            <person name="Baroncelli R."/>
            <person name="Thon M.R."/>
        </authorList>
    </citation>
    <scope>NUCLEOTIDE SEQUENCE [LARGE SCALE GENOMIC DNA]</scope>
    <source>
        <strain evidence="2 3">PJ7</strain>
    </source>
</reference>
<gene>
    <name evidence="2" type="ORF">CFIO01_07648</name>
</gene>
<organism evidence="2 3">
    <name type="scientific">Colletotrichum fioriniae PJ7</name>
    <dbReference type="NCBI Taxonomy" id="1445577"/>
    <lineage>
        <taxon>Eukaryota</taxon>
        <taxon>Fungi</taxon>
        <taxon>Dikarya</taxon>
        <taxon>Ascomycota</taxon>
        <taxon>Pezizomycotina</taxon>
        <taxon>Sordariomycetes</taxon>
        <taxon>Hypocreomycetidae</taxon>
        <taxon>Glomerellales</taxon>
        <taxon>Glomerellaceae</taxon>
        <taxon>Colletotrichum</taxon>
        <taxon>Colletotrichum acutatum species complex</taxon>
    </lineage>
</organism>
<feature type="compositionally biased region" description="Basic and acidic residues" evidence="1">
    <location>
        <begin position="232"/>
        <end position="242"/>
    </location>
</feature>
<dbReference type="KEGG" id="cfj:CFIO01_07648"/>